<dbReference type="PROSITE" id="PS01012">
    <property type="entry name" value="FOLYLPOLYGLU_SYNT_2"/>
    <property type="match status" value="1"/>
</dbReference>
<dbReference type="PANTHER" id="PTHR11136:SF0">
    <property type="entry name" value="DIHYDROFOLATE SYNTHETASE-RELATED"/>
    <property type="match status" value="1"/>
</dbReference>
<dbReference type="GO" id="GO:0005524">
    <property type="term" value="F:ATP binding"/>
    <property type="evidence" value="ECO:0007669"/>
    <property type="project" value="UniProtKB-KW"/>
</dbReference>
<evidence type="ECO:0000256" key="11">
    <source>
        <dbReference type="PIRNR" id="PIRNR001563"/>
    </source>
</evidence>
<dbReference type="GO" id="GO:0046872">
    <property type="term" value="F:metal ion binding"/>
    <property type="evidence" value="ECO:0007669"/>
    <property type="project" value="UniProtKB-KW"/>
</dbReference>
<keyword evidence="8" id="KW-0460">Magnesium</keyword>
<gene>
    <name evidence="14" type="ORF">E6H00_05075</name>
</gene>
<dbReference type="GO" id="GO:0004326">
    <property type="term" value="F:tetrahydrofolylpolyglutamate synthase activity"/>
    <property type="evidence" value="ECO:0007669"/>
    <property type="project" value="UniProtKB-EC"/>
</dbReference>
<dbReference type="SUPFAM" id="SSF53623">
    <property type="entry name" value="MurD-like peptide ligases, catalytic domain"/>
    <property type="match status" value="1"/>
</dbReference>
<evidence type="ECO:0000256" key="5">
    <source>
        <dbReference type="ARBA" id="ARBA00022723"/>
    </source>
</evidence>
<sequence length="443" mass="47340">MTYAAALAFLDSLIAADRPRPPYSEVKLARMRHLLGLVGDPHRRVKSVLVAGTKGKGSTAVMIAGMLRAQGLRAGLTVKPHLVEYRERIQINGQMIPQAELAALVEILRPAVDRLSGLPSGAPTYVEATVALALLHFVRREVDLAVVEVGIGGRLDATNVLDPLVSVITPISYDHMEILGETLTEIASEKAGIIRPGGRVVSAPQPEEAAATIERVCRAQQARLVQVGREVEVRATASTLTGVQATVRGLRAAYPITVPLLGRHQATNAGTAIAAVEALAECGITVAPDAVRRGIEAVRWPARIEVIDSRPLTIIDVGHNPASMAALRETLRELLGGRRLVLVFGMLATKDYRSVTALIAPMADVVVTTTPHNPHALSAEALAEEVRTYAPTVIAVPDLLPAVERAQTLAAPEDVLVITGSFYLVGEAREWLRRRKPAAPART</sequence>
<name>A0A537K5K8_9BACT</name>
<organism evidence="14 15">
    <name type="scientific">Candidatus Segetimicrobium genomatis</name>
    <dbReference type="NCBI Taxonomy" id="2569760"/>
    <lineage>
        <taxon>Bacteria</taxon>
        <taxon>Bacillati</taxon>
        <taxon>Candidatus Sysuimicrobiota</taxon>
        <taxon>Candidatus Sysuimicrobiia</taxon>
        <taxon>Candidatus Sysuimicrobiales</taxon>
        <taxon>Candidatus Segetimicrobiaceae</taxon>
        <taxon>Candidatus Segetimicrobium</taxon>
    </lineage>
</organism>
<keyword evidence="6 11" id="KW-0547">Nucleotide-binding</keyword>
<comment type="cofactor">
    <cofactor evidence="1">
        <name>Mg(2+)</name>
        <dbReference type="ChEBI" id="CHEBI:18420"/>
    </cofactor>
</comment>
<evidence type="ECO:0000313" key="15">
    <source>
        <dbReference type="Proteomes" id="UP000318509"/>
    </source>
</evidence>
<dbReference type="InterPro" id="IPR004101">
    <property type="entry name" value="Mur_ligase_C"/>
</dbReference>
<dbReference type="FunFam" id="3.40.1190.10:FF:000011">
    <property type="entry name" value="Folylpolyglutamate synthase/dihydrofolate synthase"/>
    <property type="match status" value="1"/>
</dbReference>
<dbReference type="Pfam" id="PF08245">
    <property type="entry name" value="Mur_ligase_M"/>
    <property type="match status" value="1"/>
</dbReference>
<dbReference type="Pfam" id="PF02875">
    <property type="entry name" value="Mur_ligase_C"/>
    <property type="match status" value="1"/>
</dbReference>
<dbReference type="PIRSF" id="PIRSF001563">
    <property type="entry name" value="Folylpolyglu_synth"/>
    <property type="match status" value="1"/>
</dbReference>
<feature type="domain" description="Mur ligase central" evidence="13">
    <location>
        <begin position="50"/>
        <end position="276"/>
    </location>
</feature>
<dbReference type="SUPFAM" id="SSF53244">
    <property type="entry name" value="MurD-like peptide ligases, peptide-binding domain"/>
    <property type="match status" value="1"/>
</dbReference>
<evidence type="ECO:0000313" key="14">
    <source>
        <dbReference type="EMBL" id="TMI91059.1"/>
    </source>
</evidence>
<dbReference type="PANTHER" id="PTHR11136">
    <property type="entry name" value="FOLYLPOLYGLUTAMATE SYNTHASE-RELATED"/>
    <property type="match status" value="1"/>
</dbReference>
<dbReference type="InterPro" id="IPR036565">
    <property type="entry name" value="Mur-like_cat_sf"/>
</dbReference>
<evidence type="ECO:0000256" key="7">
    <source>
        <dbReference type="ARBA" id="ARBA00022840"/>
    </source>
</evidence>
<evidence type="ECO:0000259" key="13">
    <source>
        <dbReference type="Pfam" id="PF08245"/>
    </source>
</evidence>
<accession>A0A537K5K8</accession>
<feature type="domain" description="Mur ligase C-terminal" evidence="12">
    <location>
        <begin position="303"/>
        <end position="422"/>
    </location>
</feature>
<dbReference type="Proteomes" id="UP000318509">
    <property type="component" value="Unassembled WGS sequence"/>
</dbReference>
<comment type="similarity">
    <text evidence="2 11">Belongs to the folylpolyglutamate synthase family.</text>
</comment>
<dbReference type="PROSITE" id="PS01011">
    <property type="entry name" value="FOLYLPOLYGLU_SYNT_1"/>
    <property type="match status" value="1"/>
</dbReference>
<comment type="catalytic activity">
    <reaction evidence="10">
        <text>(6S)-5,6,7,8-tetrahydrofolyl-(gamma-L-Glu)(n) + L-glutamate + ATP = (6S)-5,6,7,8-tetrahydrofolyl-(gamma-L-Glu)(n+1) + ADP + phosphate + H(+)</text>
        <dbReference type="Rhea" id="RHEA:10580"/>
        <dbReference type="Rhea" id="RHEA-COMP:14738"/>
        <dbReference type="Rhea" id="RHEA-COMP:14740"/>
        <dbReference type="ChEBI" id="CHEBI:15378"/>
        <dbReference type="ChEBI" id="CHEBI:29985"/>
        <dbReference type="ChEBI" id="CHEBI:30616"/>
        <dbReference type="ChEBI" id="CHEBI:43474"/>
        <dbReference type="ChEBI" id="CHEBI:141005"/>
        <dbReference type="ChEBI" id="CHEBI:456216"/>
        <dbReference type="EC" id="6.3.2.17"/>
    </reaction>
</comment>
<evidence type="ECO:0000256" key="6">
    <source>
        <dbReference type="ARBA" id="ARBA00022741"/>
    </source>
</evidence>
<evidence type="ECO:0000256" key="8">
    <source>
        <dbReference type="ARBA" id="ARBA00022842"/>
    </source>
</evidence>
<keyword evidence="4 11" id="KW-0436">Ligase</keyword>
<evidence type="ECO:0000256" key="1">
    <source>
        <dbReference type="ARBA" id="ARBA00001946"/>
    </source>
</evidence>
<dbReference type="InterPro" id="IPR036615">
    <property type="entry name" value="Mur_ligase_C_dom_sf"/>
</dbReference>
<evidence type="ECO:0000256" key="10">
    <source>
        <dbReference type="ARBA" id="ARBA00047493"/>
    </source>
</evidence>
<keyword evidence="5" id="KW-0479">Metal-binding</keyword>
<dbReference type="AlphaFoldDB" id="A0A537K5K8"/>
<dbReference type="EC" id="6.3.2.17" evidence="3"/>
<dbReference type="EMBL" id="VBAK01000105">
    <property type="protein sequence ID" value="TMI91059.1"/>
    <property type="molecule type" value="Genomic_DNA"/>
</dbReference>
<protein>
    <recommendedName>
        <fullName evidence="3">tetrahydrofolate synthase</fullName>
        <ecNumber evidence="3">6.3.2.17</ecNumber>
    </recommendedName>
    <alternativeName>
        <fullName evidence="9">Tetrahydrofolylpolyglutamate synthase</fullName>
    </alternativeName>
</protein>
<evidence type="ECO:0000256" key="2">
    <source>
        <dbReference type="ARBA" id="ARBA00008276"/>
    </source>
</evidence>
<dbReference type="GO" id="GO:0005737">
    <property type="term" value="C:cytoplasm"/>
    <property type="evidence" value="ECO:0007669"/>
    <property type="project" value="TreeGrafter"/>
</dbReference>
<dbReference type="GO" id="GO:0008841">
    <property type="term" value="F:dihydrofolate synthase activity"/>
    <property type="evidence" value="ECO:0007669"/>
    <property type="project" value="TreeGrafter"/>
</dbReference>
<keyword evidence="7 11" id="KW-0067">ATP-binding</keyword>
<proteinExistence type="inferred from homology"/>
<evidence type="ECO:0000256" key="3">
    <source>
        <dbReference type="ARBA" id="ARBA00013025"/>
    </source>
</evidence>
<dbReference type="NCBIfam" id="TIGR01499">
    <property type="entry name" value="folC"/>
    <property type="match status" value="1"/>
</dbReference>
<dbReference type="InterPro" id="IPR013221">
    <property type="entry name" value="Mur_ligase_cen"/>
</dbReference>
<evidence type="ECO:0000259" key="12">
    <source>
        <dbReference type="Pfam" id="PF02875"/>
    </source>
</evidence>
<evidence type="ECO:0000256" key="9">
    <source>
        <dbReference type="ARBA" id="ARBA00030592"/>
    </source>
</evidence>
<dbReference type="InterPro" id="IPR018109">
    <property type="entry name" value="Folylpolyglutamate_synth_CS"/>
</dbReference>
<comment type="caution">
    <text evidence="14">The sequence shown here is derived from an EMBL/GenBank/DDBJ whole genome shotgun (WGS) entry which is preliminary data.</text>
</comment>
<reference evidence="14 15" key="1">
    <citation type="journal article" date="2019" name="Nat. Microbiol.">
        <title>Mediterranean grassland soil C-N compound turnover is dependent on rainfall and depth, and is mediated by genomically divergent microorganisms.</title>
        <authorList>
            <person name="Diamond S."/>
            <person name="Andeer P.F."/>
            <person name="Li Z."/>
            <person name="Crits-Christoph A."/>
            <person name="Burstein D."/>
            <person name="Anantharaman K."/>
            <person name="Lane K.R."/>
            <person name="Thomas B.C."/>
            <person name="Pan C."/>
            <person name="Northen T.R."/>
            <person name="Banfield J.F."/>
        </authorList>
    </citation>
    <scope>NUCLEOTIDE SEQUENCE [LARGE SCALE GENOMIC DNA]</scope>
    <source>
        <strain evidence="14">NP_3</strain>
    </source>
</reference>
<dbReference type="InterPro" id="IPR001645">
    <property type="entry name" value="Folylpolyglutamate_synth"/>
</dbReference>
<dbReference type="Gene3D" id="3.40.1190.10">
    <property type="entry name" value="Mur-like, catalytic domain"/>
    <property type="match status" value="1"/>
</dbReference>
<dbReference type="Gene3D" id="3.90.190.20">
    <property type="entry name" value="Mur ligase, C-terminal domain"/>
    <property type="match status" value="1"/>
</dbReference>
<evidence type="ECO:0000256" key="4">
    <source>
        <dbReference type="ARBA" id="ARBA00022598"/>
    </source>
</evidence>